<dbReference type="EMBL" id="CAJNNV010010420">
    <property type="protein sequence ID" value="CAE8598589.1"/>
    <property type="molecule type" value="Genomic_DNA"/>
</dbReference>
<sequence>MNGIPIMYDGGMWLQQPVGTCANAVVEGEAVSIVTTVCGVASSITAHQQYYGLHCTGEPKGEQKHGLNQQCLPSTMGGIASYKILYSCQAQP</sequence>
<evidence type="ECO:0000313" key="2">
    <source>
        <dbReference type="Proteomes" id="UP000654075"/>
    </source>
</evidence>
<dbReference type="AlphaFoldDB" id="A0A813ELN1"/>
<name>A0A813ELN1_POLGL</name>
<accession>A0A813ELN1</accession>
<dbReference type="Proteomes" id="UP000654075">
    <property type="component" value="Unassembled WGS sequence"/>
</dbReference>
<protein>
    <submittedName>
        <fullName evidence="1">Uncharacterized protein</fullName>
    </submittedName>
</protein>
<gene>
    <name evidence="1" type="ORF">PGLA1383_LOCUS16994</name>
</gene>
<comment type="caution">
    <text evidence="1">The sequence shown here is derived from an EMBL/GenBank/DDBJ whole genome shotgun (WGS) entry which is preliminary data.</text>
</comment>
<evidence type="ECO:0000313" key="1">
    <source>
        <dbReference type="EMBL" id="CAE8598589.1"/>
    </source>
</evidence>
<keyword evidence="2" id="KW-1185">Reference proteome</keyword>
<reference evidence="1" key="1">
    <citation type="submission" date="2021-02" db="EMBL/GenBank/DDBJ databases">
        <authorList>
            <person name="Dougan E. K."/>
            <person name="Rhodes N."/>
            <person name="Thang M."/>
            <person name="Chan C."/>
        </authorList>
    </citation>
    <scope>NUCLEOTIDE SEQUENCE</scope>
</reference>
<organism evidence="1 2">
    <name type="scientific">Polarella glacialis</name>
    <name type="common">Dinoflagellate</name>
    <dbReference type="NCBI Taxonomy" id="89957"/>
    <lineage>
        <taxon>Eukaryota</taxon>
        <taxon>Sar</taxon>
        <taxon>Alveolata</taxon>
        <taxon>Dinophyceae</taxon>
        <taxon>Suessiales</taxon>
        <taxon>Suessiaceae</taxon>
        <taxon>Polarella</taxon>
    </lineage>
</organism>
<proteinExistence type="predicted"/>